<dbReference type="AlphaFoldDB" id="A0A2A4J9V3"/>
<dbReference type="PANTHER" id="PTHR31383:SF2">
    <property type="entry name" value="OXIDATIVE STRESS-RESPONSIVE SERINE-RICH PROTEIN 1"/>
    <property type="match status" value="1"/>
</dbReference>
<comment type="caution">
    <text evidence="6">The sequence shown here is derived from an EMBL/GenBank/DDBJ whole genome shotgun (WGS) entry which is preliminary data.</text>
</comment>
<evidence type="ECO:0000256" key="4">
    <source>
        <dbReference type="ARBA" id="ARBA00031405"/>
    </source>
</evidence>
<evidence type="ECO:0000256" key="1">
    <source>
        <dbReference type="ARBA" id="ARBA00015005"/>
    </source>
</evidence>
<feature type="compositionally biased region" description="Polar residues" evidence="5">
    <location>
        <begin position="189"/>
        <end position="198"/>
    </location>
</feature>
<evidence type="ECO:0000313" key="6">
    <source>
        <dbReference type="EMBL" id="PCG68865.1"/>
    </source>
</evidence>
<feature type="region of interest" description="Disordered" evidence="5">
    <location>
        <begin position="172"/>
        <end position="198"/>
    </location>
</feature>
<sequence length="234" mass="26601">MRGSRSMVAGDAGETKFIAFVSVPGTMEKEDIILGVEMGRLEIEPLKLHKTRSNENPFINLSQKKTYPKNTLLNKETRCSCSTQMKQKPGIYKKKPRKIIKEPVLNILKKIGNVKLETEDCQESIRKNMSDIERCDSLSLCTLVDNCNQLTISSNANLQNFVTNREINPTRWWKNDASSSQENRESKQQSRTGSCSQQALNPPCDITIDELASYFETLVHIPKKMSSMAEMMYI</sequence>
<dbReference type="InterPro" id="IPR008494">
    <property type="entry name" value="DUF776"/>
</dbReference>
<dbReference type="EMBL" id="NWSH01002234">
    <property type="protein sequence ID" value="PCG68865.1"/>
    <property type="molecule type" value="Genomic_DNA"/>
</dbReference>
<dbReference type="GO" id="GO:0070301">
    <property type="term" value="P:cellular response to hydrogen peroxide"/>
    <property type="evidence" value="ECO:0007669"/>
    <property type="project" value="TreeGrafter"/>
</dbReference>
<evidence type="ECO:0000256" key="3">
    <source>
        <dbReference type="ARBA" id="ARBA00029721"/>
    </source>
</evidence>
<name>A0A2A4J9V3_HELVI</name>
<organism evidence="6">
    <name type="scientific">Heliothis virescens</name>
    <name type="common">Tobacco budworm moth</name>
    <dbReference type="NCBI Taxonomy" id="7102"/>
    <lineage>
        <taxon>Eukaryota</taxon>
        <taxon>Metazoa</taxon>
        <taxon>Ecdysozoa</taxon>
        <taxon>Arthropoda</taxon>
        <taxon>Hexapoda</taxon>
        <taxon>Insecta</taxon>
        <taxon>Pterygota</taxon>
        <taxon>Neoptera</taxon>
        <taxon>Endopterygota</taxon>
        <taxon>Lepidoptera</taxon>
        <taxon>Glossata</taxon>
        <taxon>Ditrysia</taxon>
        <taxon>Noctuoidea</taxon>
        <taxon>Noctuidae</taxon>
        <taxon>Heliothinae</taxon>
        <taxon>Heliothis</taxon>
    </lineage>
</organism>
<evidence type="ECO:0000256" key="2">
    <source>
        <dbReference type="ARBA" id="ARBA00022553"/>
    </source>
</evidence>
<reference evidence="6" key="1">
    <citation type="submission" date="2017-09" db="EMBL/GenBank/DDBJ databases">
        <title>Contemporary evolution of a Lepidopteran species, Heliothis virescens, in response to modern agricultural practices.</title>
        <authorList>
            <person name="Fritz M.L."/>
            <person name="Deyonke A.M."/>
            <person name="Papanicolaou A."/>
            <person name="Micinski S."/>
            <person name="Westbrook J."/>
            <person name="Gould F."/>
        </authorList>
    </citation>
    <scope>NUCLEOTIDE SEQUENCE [LARGE SCALE GENOMIC DNA]</scope>
    <source>
        <strain evidence="6">HvINT-</strain>
        <tissue evidence="6">Whole body</tissue>
    </source>
</reference>
<keyword evidence="2" id="KW-0597">Phosphoprotein</keyword>
<gene>
    <name evidence="6" type="ORF">B5V51_4797</name>
</gene>
<protein>
    <recommendedName>
        <fullName evidence="1">Oxidative stress-responsive serine-rich protein 1</fullName>
    </recommendedName>
    <alternativeName>
        <fullName evidence="4">Oxidative stress-responsive protein 1</fullName>
    </alternativeName>
    <alternativeName>
        <fullName evidence="3">Peroxide-inducible transcript 1 protein</fullName>
    </alternativeName>
</protein>
<evidence type="ECO:0000256" key="5">
    <source>
        <dbReference type="SAM" id="MobiDB-lite"/>
    </source>
</evidence>
<proteinExistence type="predicted"/>
<accession>A0A2A4J9V3</accession>
<dbReference type="PANTHER" id="PTHR31383">
    <property type="entry name" value="OXIDATIVE STRESS-RESPONSE SERINE-RICH PROTEIN 1"/>
    <property type="match status" value="1"/>
</dbReference>